<dbReference type="Gene3D" id="1.25.10.10">
    <property type="entry name" value="Leucine-rich Repeat Variant"/>
    <property type="match status" value="1"/>
</dbReference>
<evidence type="ECO:0000256" key="3">
    <source>
        <dbReference type="ARBA" id="ARBA00022490"/>
    </source>
</evidence>
<accession>A0AAW0HQC1</accession>
<comment type="subcellular location">
    <subcellularLocation>
        <location evidence="2">Cytoplasm</location>
    </subcellularLocation>
    <subcellularLocation>
        <location evidence="1">Nucleus</location>
    </subcellularLocation>
</comment>
<sequence>MMDRIVTGLSESSVKVRLAAVRCLHSLSRSVQQLRTSFQDHAVWKPLMKPILESGAVELLCGLTQSENPALRVNGIWALMNMAFQAEQKIKADILRSLSTEQLFRLLSDSDLNVLMKTLGLLRNLLSTRPHIDKIMSTHGKQIMQAVTLILEGEHSIEVKEQGHSHVKLQLAAMFCISNLIWNEEEGSQERQDKLRDMGIVDILHKLSQSPDSNLCDNHFVSKNGVCVCVSVSVCVCEYVCARVCVHESLAVW</sequence>
<dbReference type="GO" id="GO:0005634">
    <property type="term" value="C:nucleus"/>
    <property type="evidence" value="ECO:0007669"/>
    <property type="project" value="UniProtKB-SubCell"/>
</dbReference>
<protein>
    <recommendedName>
        <fullName evidence="8">Armadillo repeat-containing protein 8</fullName>
    </recommendedName>
</protein>
<dbReference type="EMBL" id="JBBHLL010000386">
    <property type="protein sequence ID" value="KAK7804286.1"/>
    <property type="molecule type" value="Genomic_DNA"/>
</dbReference>
<dbReference type="Proteomes" id="UP001488838">
    <property type="component" value="Unassembled WGS sequence"/>
</dbReference>
<comment type="caution">
    <text evidence="6">The sequence shown here is derived from an EMBL/GenBank/DDBJ whole genome shotgun (WGS) entry which is preliminary data.</text>
</comment>
<organism evidence="6 7">
    <name type="scientific">Myodes glareolus</name>
    <name type="common">Bank vole</name>
    <name type="synonym">Clethrionomys glareolus</name>
    <dbReference type="NCBI Taxonomy" id="447135"/>
    <lineage>
        <taxon>Eukaryota</taxon>
        <taxon>Metazoa</taxon>
        <taxon>Chordata</taxon>
        <taxon>Craniata</taxon>
        <taxon>Vertebrata</taxon>
        <taxon>Euteleostomi</taxon>
        <taxon>Mammalia</taxon>
        <taxon>Eutheria</taxon>
        <taxon>Euarchontoglires</taxon>
        <taxon>Glires</taxon>
        <taxon>Rodentia</taxon>
        <taxon>Myomorpha</taxon>
        <taxon>Muroidea</taxon>
        <taxon>Cricetidae</taxon>
        <taxon>Arvicolinae</taxon>
        <taxon>Myodes</taxon>
    </lineage>
</organism>
<dbReference type="PANTHER" id="PTHR15651:SF7">
    <property type="entry name" value="ARMADILLO REPEAT-CONTAINING PROTEIN 8"/>
    <property type="match status" value="1"/>
</dbReference>
<evidence type="ECO:0000256" key="4">
    <source>
        <dbReference type="ARBA" id="ARBA00022737"/>
    </source>
</evidence>
<reference evidence="6 7" key="1">
    <citation type="journal article" date="2023" name="bioRxiv">
        <title>Conserved and derived expression patterns and positive selection on dental genes reveal complex evolutionary context of ever-growing rodent molars.</title>
        <authorList>
            <person name="Calamari Z.T."/>
            <person name="Song A."/>
            <person name="Cohen E."/>
            <person name="Akter M."/>
            <person name="Roy R.D."/>
            <person name="Hallikas O."/>
            <person name="Christensen M.M."/>
            <person name="Li P."/>
            <person name="Marangoni P."/>
            <person name="Jernvall J."/>
            <person name="Klein O.D."/>
        </authorList>
    </citation>
    <scope>NUCLEOTIDE SEQUENCE [LARGE SCALE GENOMIC DNA]</scope>
    <source>
        <strain evidence="6">V071</strain>
    </source>
</reference>
<dbReference type="InterPro" id="IPR016024">
    <property type="entry name" value="ARM-type_fold"/>
</dbReference>
<feature type="non-terminal residue" evidence="6">
    <location>
        <position position="253"/>
    </location>
</feature>
<keyword evidence="4" id="KW-0677">Repeat</keyword>
<dbReference type="PANTHER" id="PTHR15651">
    <property type="entry name" value="ARMADILLO REPEAT-CONTAINING PROTEIN 8"/>
    <property type="match status" value="1"/>
</dbReference>
<dbReference type="AlphaFoldDB" id="A0AAW0HQC1"/>
<dbReference type="GO" id="GO:0043161">
    <property type="term" value="P:proteasome-mediated ubiquitin-dependent protein catabolic process"/>
    <property type="evidence" value="ECO:0007669"/>
    <property type="project" value="TreeGrafter"/>
</dbReference>
<proteinExistence type="predicted"/>
<name>A0AAW0HQC1_MYOGA</name>
<evidence type="ECO:0000313" key="6">
    <source>
        <dbReference type="EMBL" id="KAK7804286.1"/>
    </source>
</evidence>
<keyword evidence="7" id="KW-1185">Reference proteome</keyword>
<evidence type="ECO:0000313" key="7">
    <source>
        <dbReference type="Proteomes" id="UP001488838"/>
    </source>
</evidence>
<dbReference type="SUPFAM" id="SSF48371">
    <property type="entry name" value="ARM repeat"/>
    <property type="match status" value="1"/>
</dbReference>
<evidence type="ECO:0008006" key="8">
    <source>
        <dbReference type="Google" id="ProtNLM"/>
    </source>
</evidence>
<evidence type="ECO:0000256" key="5">
    <source>
        <dbReference type="ARBA" id="ARBA00023242"/>
    </source>
</evidence>
<dbReference type="InterPro" id="IPR038739">
    <property type="entry name" value="ARMC8/Vid28"/>
</dbReference>
<evidence type="ECO:0000256" key="2">
    <source>
        <dbReference type="ARBA" id="ARBA00004496"/>
    </source>
</evidence>
<dbReference type="GO" id="GO:0005737">
    <property type="term" value="C:cytoplasm"/>
    <property type="evidence" value="ECO:0007669"/>
    <property type="project" value="UniProtKB-SubCell"/>
</dbReference>
<dbReference type="GO" id="GO:0034657">
    <property type="term" value="C:GID complex"/>
    <property type="evidence" value="ECO:0007669"/>
    <property type="project" value="TreeGrafter"/>
</dbReference>
<gene>
    <name evidence="6" type="ORF">U0070_006677</name>
</gene>
<dbReference type="InterPro" id="IPR011989">
    <property type="entry name" value="ARM-like"/>
</dbReference>
<evidence type="ECO:0000256" key="1">
    <source>
        <dbReference type="ARBA" id="ARBA00004123"/>
    </source>
</evidence>
<keyword evidence="3" id="KW-0963">Cytoplasm</keyword>
<keyword evidence="5" id="KW-0539">Nucleus</keyword>